<accession>A0A2U3QFJ0</accession>
<dbReference type="AlphaFoldDB" id="A0A2U3QFJ0"/>
<gene>
    <name evidence="1" type="ORF">NBG4_160044</name>
</gene>
<sequence>MIRRKIDKLPANSRMNTLAEARKTIVSFFSRFPSDSHRPELTYSSPMPLFRLEKCHEKHTHLLKKKDLINAGPIINYFIHNSGQVAYMAGDAVNNFYIHRKRRYSRINILVVLTTSDMEKYSGILNNIISSNDGAFSMGQKYWVRKNRGEGCFRDIAQARYVIEPRLESIEKLLFLFRPAAIELDLITQNRFSAAFGMDVADEPSGQI</sequence>
<proteinExistence type="predicted"/>
<organism evidence="1 2">
    <name type="scientific">Candidatus Sulfobium mesophilum</name>
    <dbReference type="NCBI Taxonomy" id="2016548"/>
    <lineage>
        <taxon>Bacteria</taxon>
        <taxon>Pseudomonadati</taxon>
        <taxon>Nitrospirota</taxon>
        <taxon>Nitrospiria</taxon>
        <taxon>Nitrospirales</taxon>
        <taxon>Nitrospiraceae</taxon>
        <taxon>Candidatus Sulfobium</taxon>
    </lineage>
</organism>
<keyword evidence="2" id="KW-1185">Reference proteome</keyword>
<dbReference type="OrthoDB" id="5020792at2"/>
<evidence type="ECO:0000313" key="1">
    <source>
        <dbReference type="EMBL" id="SPQ00079.1"/>
    </source>
</evidence>
<evidence type="ECO:0000313" key="2">
    <source>
        <dbReference type="Proteomes" id="UP000245125"/>
    </source>
</evidence>
<dbReference type="Proteomes" id="UP000245125">
    <property type="component" value="Unassembled WGS sequence"/>
</dbReference>
<reference evidence="2" key="1">
    <citation type="submission" date="2018-03" db="EMBL/GenBank/DDBJ databases">
        <authorList>
            <person name="Zecchin S."/>
        </authorList>
    </citation>
    <scope>NUCLEOTIDE SEQUENCE [LARGE SCALE GENOMIC DNA]</scope>
</reference>
<protein>
    <submittedName>
        <fullName evidence="1">Uncharacterized protein</fullName>
    </submittedName>
</protein>
<name>A0A2U3QFJ0_9BACT</name>
<dbReference type="EMBL" id="OUUY01000060">
    <property type="protein sequence ID" value="SPQ00079.1"/>
    <property type="molecule type" value="Genomic_DNA"/>
</dbReference>